<sequence>MKIHLHNQGIYMAGKAWEIQRKLKEYSKHYDSVADWIADERAGKKKNNVIPFAAKKSTK</sequence>
<dbReference type="AlphaFoldDB" id="A0A6M0Q4V1"/>
<gene>
    <name evidence="1" type="primary">mciZ</name>
    <name evidence="1" type="ORF">G4D63_06295</name>
</gene>
<organism evidence="1 2">
    <name type="scientific">Bacillus mesophilus</name>
    <dbReference type="NCBI Taxonomy" id="1808955"/>
    <lineage>
        <taxon>Bacteria</taxon>
        <taxon>Bacillati</taxon>
        <taxon>Bacillota</taxon>
        <taxon>Bacilli</taxon>
        <taxon>Bacillales</taxon>
        <taxon>Bacillaceae</taxon>
        <taxon>Bacillus</taxon>
    </lineage>
</organism>
<dbReference type="Pfam" id="PF13072">
    <property type="entry name" value="MciZ"/>
    <property type="match status" value="1"/>
</dbReference>
<accession>A0A6M0Q4V1</accession>
<evidence type="ECO:0000313" key="1">
    <source>
        <dbReference type="EMBL" id="NEY71351.1"/>
    </source>
</evidence>
<dbReference type="EMBL" id="JAAIWM010000002">
    <property type="protein sequence ID" value="NEY71351.1"/>
    <property type="molecule type" value="Genomic_DNA"/>
</dbReference>
<evidence type="ECO:0000313" key="2">
    <source>
        <dbReference type="Proteomes" id="UP000481043"/>
    </source>
</evidence>
<proteinExistence type="predicted"/>
<comment type="caution">
    <text evidence="1">The sequence shown here is derived from an EMBL/GenBank/DDBJ whole genome shotgun (WGS) entry which is preliminary data.</text>
</comment>
<protein>
    <submittedName>
        <fullName evidence="1">Z-ring formation inhibitor MciZ</fullName>
    </submittedName>
</protein>
<reference evidence="1 2" key="1">
    <citation type="submission" date="2020-02" db="EMBL/GenBank/DDBJ databases">
        <title>Bacillus aquiflavi sp. nov., isolated from yellow water of strong flavor Chinese baijiu in Yibin region of China.</title>
        <authorList>
            <person name="Xie J."/>
        </authorList>
    </citation>
    <scope>NUCLEOTIDE SEQUENCE [LARGE SCALE GENOMIC DNA]</scope>
    <source>
        <strain evidence="1 2">SA4</strain>
    </source>
</reference>
<dbReference type="RefSeq" id="WP_163178811.1">
    <property type="nucleotide sequence ID" value="NZ_JAAIWM010000002.1"/>
</dbReference>
<dbReference type="Proteomes" id="UP000481043">
    <property type="component" value="Unassembled WGS sequence"/>
</dbReference>
<keyword evidence="2" id="KW-1185">Reference proteome</keyword>
<dbReference type="InterPro" id="IPR025177">
    <property type="entry name" value="MciZ"/>
</dbReference>
<name>A0A6M0Q4V1_9BACI</name>